<evidence type="ECO:0000256" key="1">
    <source>
        <dbReference type="SAM" id="Phobius"/>
    </source>
</evidence>
<dbReference type="EMBL" id="JAPFFF010000001">
    <property type="protein sequence ID" value="KAK8899688.1"/>
    <property type="molecule type" value="Genomic_DNA"/>
</dbReference>
<keyword evidence="1" id="KW-0812">Transmembrane</keyword>
<evidence type="ECO:0000313" key="2">
    <source>
        <dbReference type="EMBL" id="KAK8899688.1"/>
    </source>
</evidence>
<keyword evidence="1" id="KW-1133">Transmembrane helix</keyword>
<evidence type="ECO:0000313" key="3">
    <source>
        <dbReference type="Proteomes" id="UP001470230"/>
    </source>
</evidence>
<reference evidence="2 3" key="1">
    <citation type="submission" date="2024-04" db="EMBL/GenBank/DDBJ databases">
        <title>Tritrichomonas musculus Genome.</title>
        <authorList>
            <person name="Alves-Ferreira E."/>
            <person name="Grigg M."/>
            <person name="Lorenzi H."/>
            <person name="Galac M."/>
        </authorList>
    </citation>
    <scope>NUCLEOTIDE SEQUENCE [LARGE SCALE GENOMIC DNA]</scope>
    <source>
        <strain evidence="2 3">EAF2021</strain>
    </source>
</reference>
<dbReference type="Proteomes" id="UP001470230">
    <property type="component" value="Unassembled WGS sequence"/>
</dbReference>
<keyword evidence="1" id="KW-0472">Membrane</keyword>
<proteinExistence type="predicted"/>
<comment type="caution">
    <text evidence="2">The sequence shown here is derived from an EMBL/GenBank/DDBJ whole genome shotgun (WGS) entry which is preliminary data.</text>
</comment>
<name>A0ABR2L9G4_9EUKA</name>
<keyword evidence="3" id="KW-1185">Reference proteome</keyword>
<protein>
    <submittedName>
        <fullName evidence="2">Uncharacterized protein</fullName>
    </submittedName>
</protein>
<sequence>MSIDGIPVKNNMFPRGFFIKGNINASLEFCSGNKDYELQANMWIIPSEICQKSSIFTYGSNSIKITSSITQLCIFSPTFDSSNQNFKIESGIPFDSSFHYTLIYTNNFSNPDFLNYGNKIETYKFKNGNLVKFYSSSPYYIENYTSSGLKNSNEYYSFFYKRKTKTGKIAFTQNECFSDSIYECDSKGCVYYRIPINLLCLDYNIEAIVIIGSIIGAVFAIGMLVMISCFIVKKKKTKKENNGILNTVPLRNENSIADDYTNQNYPQTPKDVYEQDEYINPYNPSQSYNYLLQSPNIY</sequence>
<accession>A0ABR2L9G4</accession>
<gene>
    <name evidence="2" type="ORF">M9Y10_002010</name>
</gene>
<organism evidence="2 3">
    <name type="scientific">Tritrichomonas musculus</name>
    <dbReference type="NCBI Taxonomy" id="1915356"/>
    <lineage>
        <taxon>Eukaryota</taxon>
        <taxon>Metamonada</taxon>
        <taxon>Parabasalia</taxon>
        <taxon>Tritrichomonadida</taxon>
        <taxon>Tritrichomonadidae</taxon>
        <taxon>Tritrichomonas</taxon>
    </lineage>
</organism>
<feature type="transmembrane region" description="Helical" evidence="1">
    <location>
        <begin position="207"/>
        <end position="232"/>
    </location>
</feature>